<dbReference type="InterPro" id="IPR043429">
    <property type="entry name" value="ArtM/GltK/GlnP/TcyL/YhdX-like"/>
</dbReference>
<evidence type="ECO:0000256" key="7">
    <source>
        <dbReference type="SAM" id="Phobius"/>
    </source>
</evidence>
<comment type="subcellular location">
    <subcellularLocation>
        <location evidence="1">Cell membrane</location>
        <topology evidence="1">Multi-pass membrane protein</topology>
    </subcellularLocation>
</comment>
<evidence type="ECO:0000256" key="3">
    <source>
        <dbReference type="ARBA" id="ARBA00022475"/>
    </source>
</evidence>
<dbReference type="CDD" id="cd06261">
    <property type="entry name" value="TM_PBP2"/>
    <property type="match status" value="1"/>
</dbReference>
<feature type="transmembrane region" description="Helical" evidence="7">
    <location>
        <begin position="176"/>
        <end position="199"/>
    </location>
</feature>
<dbReference type="PANTHER" id="PTHR30614:SF41">
    <property type="entry name" value="INNER MEMBRANE AMINO-ACID ABC TRANSPORTER PERMEASE PROTEIN YHDY"/>
    <property type="match status" value="1"/>
</dbReference>
<evidence type="ECO:0000256" key="2">
    <source>
        <dbReference type="ARBA" id="ARBA00022448"/>
    </source>
</evidence>
<keyword evidence="4 7" id="KW-0812">Transmembrane</keyword>
<dbReference type="NCBIfam" id="TIGR01726">
    <property type="entry name" value="HEQRo_perm_3TM"/>
    <property type="match status" value="1"/>
</dbReference>
<feature type="transmembrane region" description="Helical" evidence="7">
    <location>
        <begin position="220"/>
        <end position="238"/>
    </location>
</feature>
<dbReference type="InterPro" id="IPR010065">
    <property type="entry name" value="AA_ABC_transptr_permease_3TM"/>
</dbReference>
<dbReference type="GO" id="GO:0022857">
    <property type="term" value="F:transmembrane transporter activity"/>
    <property type="evidence" value="ECO:0007669"/>
    <property type="project" value="InterPro"/>
</dbReference>
<dbReference type="Gene3D" id="1.10.3720.10">
    <property type="entry name" value="MetI-like"/>
    <property type="match status" value="1"/>
</dbReference>
<evidence type="ECO:0000259" key="8">
    <source>
        <dbReference type="PROSITE" id="PS50928"/>
    </source>
</evidence>
<dbReference type="EMBL" id="UINC01073493">
    <property type="protein sequence ID" value="SVC09926.1"/>
    <property type="molecule type" value="Genomic_DNA"/>
</dbReference>
<protein>
    <recommendedName>
        <fullName evidence="8">ABC transmembrane type-1 domain-containing protein</fullName>
    </recommendedName>
</protein>
<keyword evidence="2" id="KW-0813">Transport</keyword>
<evidence type="ECO:0000256" key="6">
    <source>
        <dbReference type="ARBA" id="ARBA00023136"/>
    </source>
</evidence>
<reference evidence="9" key="1">
    <citation type="submission" date="2018-05" db="EMBL/GenBank/DDBJ databases">
        <authorList>
            <person name="Lanie J.A."/>
            <person name="Ng W.-L."/>
            <person name="Kazmierczak K.M."/>
            <person name="Andrzejewski T.M."/>
            <person name="Davidsen T.M."/>
            <person name="Wayne K.J."/>
            <person name="Tettelin H."/>
            <person name="Glass J.I."/>
            <person name="Rusch D."/>
            <person name="Podicherti R."/>
            <person name="Tsui H.-C.T."/>
            <person name="Winkler M.E."/>
        </authorList>
    </citation>
    <scope>NUCLEOTIDE SEQUENCE</scope>
</reference>
<gene>
    <name evidence="9" type="ORF">METZ01_LOCUS262780</name>
</gene>
<feature type="transmembrane region" description="Helical" evidence="7">
    <location>
        <begin position="250"/>
        <end position="270"/>
    </location>
</feature>
<feature type="transmembrane region" description="Helical" evidence="7">
    <location>
        <begin position="112"/>
        <end position="129"/>
    </location>
</feature>
<evidence type="ECO:0000256" key="1">
    <source>
        <dbReference type="ARBA" id="ARBA00004651"/>
    </source>
</evidence>
<feature type="transmembrane region" description="Helical" evidence="7">
    <location>
        <begin position="21"/>
        <end position="48"/>
    </location>
</feature>
<dbReference type="Pfam" id="PF00528">
    <property type="entry name" value="BPD_transp_1"/>
    <property type="match status" value="1"/>
</dbReference>
<dbReference type="SUPFAM" id="SSF161098">
    <property type="entry name" value="MetI-like"/>
    <property type="match status" value="1"/>
</dbReference>
<keyword evidence="6 7" id="KW-0472">Membrane</keyword>
<feature type="transmembrane region" description="Helical" evidence="7">
    <location>
        <begin position="141"/>
        <end position="164"/>
    </location>
</feature>
<dbReference type="InterPro" id="IPR035906">
    <property type="entry name" value="MetI-like_sf"/>
</dbReference>
<dbReference type="InterPro" id="IPR000515">
    <property type="entry name" value="MetI-like"/>
</dbReference>
<feature type="non-terminal residue" evidence="9">
    <location>
        <position position="288"/>
    </location>
</feature>
<accession>A0A382JDF8</accession>
<keyword evidence="5 7" id="KW-1133">Transmembrane helix</keyword>
<proteinExistence type="predicted"/>
<evidence type="ECO:0000256" key="4">
    <source>
        <dbReference type="ARBA" id="ARBA00022692"/>
    </source>
</evidence>
<evidence type="ECO:0000256" key="5">
    <source>
        <dbReference type="ARBA" id="ARBA00022989"/>
    </source>
</evidence>
<dbReference type="AlphaFoldDB" id="A0A382JDF8"/>
<sequence>MAVNELQSTRKPPISQIGAILWLRTNLFSSWTNGLLTLASLYLLYIALPPLLDWMFFSANFNFGTVNILGFDIKFSEVMADNDNCGREAACWPFIYEKLYMFIYGFYPREEVWRADVFYGLTALLIVIVRLVKNYKYKNRVILSMIVTYPIVSYVLIAGGFGLLPVVETHLWGGLLLTLIIASVGIVVSFPIGVVLALGRQSDLKVIKLFSTIFIEFIRGVPLITILFMASFVLPLFLESGTNFDKLLRALIAIALFQAAYFAEVVRGGLQAIPKGQYEAADAIGLSY</sequence>
<keyword evidence="3" id="KW-1003">Cell membrane</keyword>
<name>A0A382JDF8_9ZZZZ</name>
<dbReference type="PANTHER" id="PTHR30614">
    <property type="entry name" value="MEMBRANE COMPONENT OF AMINO ACID ABC TRANSPORTER"/>
    <property type="match status" value="1"/>
</dbReference>
<dbReference type="PROSITE" id="PS50928">
    <property type="entry name" value="ABC_TM1"/>
    <property type="match status" value="1"/>
</dbReference>
<dbReference type="GO" id="GO:0006865">
    <property type="term" value="P:amino acid transport"/>
    <property type="evidence" value="ECO:0007669"/>
    <property type="project" value="TreeGrafter"/>
</dbReference>
<organism evidence="9">
    <name type="scientific">marine metagenome</name>
    <dbReference type="NCBI Taxonomy" id="408172"/>
    <lineage>
        <taxon>unclassified sequences</taxon>
        <taxon>metagenomes</taxon>
        <taxon>ecological metagenomes</taxon>
    </lineage>
</organism>
<feature type="domain" description="ABC transmembrane type-1" evidence="8">
    <location>
        <begin position="175"/>
        <end position="288"/>
    </location>
</feature>
<dbReference type="GO" id="GO:0043190">
    <property type="term" value="C:ATP-binding cassette (ABC) transporter complex"/>
    <property type="evidence" value="ECO:0007669"/>
    <property type="project" value="InterPro"/>
</dbReference>
<evidence type="ECO:0000313" key="9">
    <source>
        <dbReference type="EMBL" id="SVC09926.1"/>
    </source>
</evidence>